<dbReference type="AlphaFoldDB" id="A0A1B6M1Y4"/>
<comment type="catalytic activity">
    <reaction evidence="13">
        <text>L-proline + NAD(+) = 1-pyrroline-2-carboxylate + NADH + H(+)</text>
        <dbReference type="Rhea" id="RHEA:20321"/>
        <dbReference type="ChEBI" id="CHEBI:15378"/>
        <dbReference type="ChEBI" id="CHEBI:39785"/>
        <dbReference type="ChEBI" id="CHEBI:57540"/>
        <dbReference type="ChEBI" id="CHEBI:57945"/>
        <dbReference type="ChEBI" id="CHEBI:60039"/>
        <dbReference type="EC" id="1.5.1.1"/>
    </reaction>
    <physiologicalReaction direction="right-to-left" evidence="13">
        <dbReference type="Rhea" id="RHEA:20323"/>
    </physiologicalReaction>
</comment>
<dbReference type="PANTHER" id="PTHR13812:SF19">
    <property type="entry name" value="KETIMINE REDUCTASE MU-CRYSTALLIN"/>
    <property type="match status" value="1"/>
</dbReference>
<dbReference type="EC" id="1.5.1.25" evidence="2"/>
<comment type="catalytic activity">
    <reaction evidence="8">
        <text>(3R)-1,4-thiomorpholine-3-carboxylate + NAD(+) = 3,4-dehydrothiomorpholine-3-carboxylate + NADH + 2 H(+)</text>
        <dbReference type="Rhea" id="RHEA:12504"/>
        <dbReference type="ChEBI" id="CHEBI:15378"/>
        <dbReference type="ChEBI" id="CHEBI:57540"/>
        <dbReference type="ChEBI" id="CHEBI:57945"/>
        <dbReference type="ChEBI" id="CHEBI:58517"/>
        <dbReference type="ChEBI" id="CHEBI:176873"/>
        <dbReference type="EC" id="1.5.1.25"/>
    </reaction>
    <physiologicalReaction direction="right-to-left" evidence="8">
        <dbReference type="Rhea" id="RHEA:12506"/>
    </physiologicalReaction>
</comment>
<dbReference type="InterPro" id="IPR023401">
    <property type="entry name" value="ODC_N"/>
</dbReference>
<comment type="catalytic activity">
    <reaction evidence="10">
        <text>(R)-lanthionine ketimine + NADPH + 2 H(+) = (3R,5R)-1,4-thiomorpholine-3,5-dicarboxylate + NADP(+)</text>
        <dbReference type="Rhea" id="RHEA:68040"/>
        <dbReference type="ChEBI" id="CHEBI:15378"/>
        <dbReference type="ChEBI" id="CHEBI:57783"/>
        <dbReference type="ChEBI" id="CHEBI:58349"/>
        <dbReference type="ChEBI" id="CHEBI:176891"/>
        <dbReference type="ChEBI" id="CHEBI:176892"/>
    </reaction>
    <physiologicalReaction direction="left-to-right" evidence="10">
        <dbReference type="Rhea" id="RHEA:68041"/>
    </physiologicalReaction>
</comment>
<comment type="catalytic activity">
    <reaction evidence="14">
        <text>L-pipecolate + NADP(+) = Delta(1)-piperideine-2-carboxylate + NADPH + H(+)</text>
        <dbReference type="Rhea" id="RHEA:12524"/>
        <dbReference type="ChEBI" id="CHEBI:15378"/>
        <dbReference type="ChEBI" id="CHEBI:57783"/>
        <dbReference type="ChEBI" id="CHEBI:58349"/>
        <dbReference type="ChEBI" id="CHEBI:61185"/>
        <dbReference type="ChEBI" id="CHEBI:77631"/>
        <dbReference type="EC" id="1.5.1.1"/>
    </reaction>
    <physiologicalReaction direction="right-to-left" evidence="14">
        <dbReference type="Rhea" id="RHEA:12526"/>
    </physiologicalReaction>
</comment>
<comment type="catalytic activity">
    <reaction evidence="11">
        <text>(S)-cystathionine ketimine + NADH + 2 H(+) = (3R,5S)-2,3,5,6,7-pentahydro-1,4-thiazepine-3,5-dicarboxylate + NAD(+)</text>
        <dbReference type="Rhea" id="RHEA:68032"/>
        <dbReference type="ChEBI" id="CHEBI:15378"/>
        <dbReference type="ChEBI" id="CHEBI:57540"/>
        <dbReference type="ChEBI" id="CHEBI:57945"/>
        <dbReference type="ChEBI" id="CHEBI:176808"/>
        <dbReference type="ChEBI" id="CHEBI:176810"/>
    </reaction>
    <physiologicalReaction direction="left-to-right" evidence="11">
        <dbReference type="Rhea" id="RHEA:68033"/>
    </physiologicalReaction>
</comment>
<dbReference type="PANTHER" id="PTHR13812">
    <property type="entry name" value="KETIMINE REDUCTASE MU-CRYSTALLIN"/>
    <property type="match status" value="1"/>
</dbReference>
<dbReference type="Gene3D" id="3.30.1780.10">
    <property type="entry name" value="ornithine cyclodeaminase, domain 1"/>
    <property type="match status" value="1"/>
</dbReference>
<evidence type="ECO:0000256" key="17">
    <source>
        <dbReference type="ARBA" id="ARBA00093650"/>
    </source>
</evidence>
<dbReference type="InterPro" id="IPR036291">
    <property type="entry name" value="NAD(P)-bd_dom_sf"/>
</dbReference>
<evidence type="ECO:0000256" key="12">
    <source>
        <dbReference type="ARBA" id="ARBA00093263"/>
    </source>
</evidence>
<proteinExistence type="inferred from homology"/>
<dbReference type="GO" id="GO:0042562">
    <property type="term" value="F:hormone binding"/>
    <property type="evidence" value="ECO:0007669"/>
    <property type="project" value="TreeGrafter"/>
</dbReference>
<evidence type="ECO:0000313" key="18">
    <source>
        <dbReference type="EMBL" id="JAT29927.1"/>
    </source>
</evidence>
<dbReference type="GO" id="GO:0050241">
    <property type="term" value="F:pyrroline-2-carboxylate reductase activity"/>
    <property type="evidence" value="ECO:0007669"/>
    <property type="project" value="UniProtKB-EC"/>
</dbReference>
<dbReference type="InterPro" id="IPR003462">
    <property type="entry name" value="ODC_Mu_crystall"/>
</dbReference>
<dbReference type="Pfam" id="PF02423">
    <property type="entry name" value="OCD_Mu_crystall"/>
    <property type="match status" value="1"/>
</dbReference>
<evidence type="ECO:0000256" key="8">
    <source>
        <dbReference type="ARBA" id="ARBA00093226"/>
    </source>
</evidence>
<comment type="similarity">
    <text evidence="1">Belongs to the ornithine cyclodeaminase/mu-crystallin family.</text>
</comment>
<comment type="catalytic activity">
    <reaction evidence="6">
        <text>Delta(2)-thiazoline-2-carboxylate + NADPH + 2 H(+) = L-thiazolidine-2-carboxylate + NADP(+)</text>
        <dbReference type="Rhea" id="RHEA:68072"/>
        <dbReference type="ChEBI" id="CHEBI:15378"/>
        <dbReference type="ChEBI" id="CHEBI:57783"/>
        <dbReference type="ChEBI" id="CHEBI:58349"/>
        <dbReference type="ChEBI" id="CHEBI:176895"/>
        <dbReference type="ChEBI" id="CHEBI:176896"/>
    </reaction>
    <physiologicalReaction direction="left-to-right" evidence="6">
        <dbReference type="Rhea" id="RHEA:68073"/>
    </physiologicalReaction>
</comment>
<dbReference type="GO" id="GO:0005737">
    <property type="term" value="C:cytoplasm"/>
    <property type="evidence" value="ECO:0007669"/>
    <property type="project" value="TreeGrafter"/>
</dbReference>
<evidence type="ECO:0000256" key="4">
    <source>
        <dbReference type="ARBA" id="ARBA00033420"/>
    </source>
</evidence>
<evidence type="ECO:0000256" key="5">
    <source>
        <dbReference type="ARBA" id="ARBA00093190"/>
    </source>
</evidence>
<comment type="catalytic activity">
    <reaction evidence="5">
        <text>L-pipecolate + NAD(+) = Delta(1)-piperideine-2-carboxylate + NADH + H(+)</text>
        <dbReference type="Rhea" id="RHEA:30807"/>
        <dbReference type="ChEBI" id="CHEBI:15378"/>
        <dbReference type="ChEBI" id="CHEBI:57540"/>
        <dbReference type="ChEBI" id="CHEBI:57945"/>
        <dbReference type="ChEBI" id="CHEBI:61185"/>
        <dbReference type="ChEBI" id="CHEBI:77631"/>
        <dbReference type="EC" id="1.5.1.1"/>
    </reaction>
    <physiologicalReaction direction="right-to-left" evidence="5">
        <dbReference type="Rhea" id="RHEA:30809"/>
    </physiologicalReaction>
</comment>
<sequence length="172" mass="19123">MSDENPVYLNDSCIKKELSWDVLIPTIENALSTISNKDKTESIQPPRLLMPIPPRQGVMLAMPSFSGKQNLYGCKVISCFPKNAERGLPTINGTILLMDSETGKLKMILEANEITAWRTAAASVVATKHLHTGDKKVLAILGAGVQGRSHALAMHHFFKFSEVRIWNRTHER</sequence>
<gene>
    <name evidence="18" type="ORF">g.40458</name>
</gene>
<comment type="catalytic activity">
    <reaction evidence="12">
        <text>(3R)-1,4-thiomorpholine-3-carboxylate + NADP(+) = 3,4-dehydrothiomorpholine-3-carboxylate + NADPH + 2 H(+)</text>
        <dbReference type="Rhea" id="RHEA:12500"/>
        <dbReference type="ChEBI" id="CHEBI:15378"/>
        <dbReference type="ChEBI" id="CHEBI:57783"/>
        <dbReference type="ChEBI" id="CHEBI:58349"/>
        <dbReference type="ChEBI" id="CHEBI:58517"/>
        <dbReference type="ChEBI" id="CHEBI:176873"/>
        <dbReference type="EC" id="1.5.1.25"/>
    </reaction>
    <physiologicalReaction direction="right-to-left" evidence="12">
        <dbReference type="Rhea" id="RHEA:12502"/>
    </physiologicalReaction>
</comment>
<evidence type="ECO:0000256" key="6">
    <source>
        <dbReference type="ARBA" id="ARBA00093197"/>
    </source>
</evidence>
<dbReference type="SUPFAM" id="SSF51735">
    <property type="entry name" value="NAD(P)-binding Rossmann-fold domains"/>
    <property type="match status" value="1"/>
</dbReference>
<dbReference type="EMBL" id="GEBQ01010050">
    <property type="protein sequence ID" value="JAT29927.1"/>
    <property type="molecule type" value="Transcribed_RNA"/>
</dbReference>
<evidence type="ECO:0000256" key="1">
    <source>
        <dbReference type="ARBA" id="ARBA00008903"/>
    </source>
</evidence>
<name>A0A1B6M1Y4_9HEMI</name>
<dbReference type="EC" id="1.5.1.1" evidence="16"/>
<evidence type="ECO:0000256" key="11">
    <source>
        <dbReference type="ARBA" id="ARBA00093250"/>
    </source>
</evidence>
<evidence type="ECO:0000256" key="3">
    <source>
        <dbReference type="ARBA" id="ARBA00015173"/>
    </source>
</evidence>
<feature type="non-terminal residue" evidence="18">
    <location>
        <position position="172"/>
    </location>
</feature>
<evidence type="ECO:0000256" key="16">
    <source>
        <dbReference type="ARBA" id="ARBA00093598"/>
    </source>
</evidence>
<evidence type="ECO:0000256" key="15">
    <source>
        <dbReference type="ARBA" id="ARBA00093567"/>
    </source>
</evidence>
<evidence type="ECO:0000256" key="7">
    <source>
        <dbReference type="ARBA" id="ARBA00093203"/>
    </source>
</evidence>
<dbReference type="GO" id="GO:0047127">
    <property type="term" value="F:thiomorpholine-carboxylate dehydrogenase activity"/>
    <property type="evidence" value="ECO:0007669"/>
    <property type="project" value="UniProtKB-EC"/>
</dbReference>
<reference evidence="18" key="1">
    <citation type="submission" date="2015-11" db="EMBL/GenBank/DDBJ databases">
        <title>De novo transcriptome assembly of four potential Pierce s Disease insect vectors from Arizona vineyards.</title>
        <authorList>
            <person name="Tassone E.E."/>
        </authorList>
    </citation>
    <scope>NUCLEOTIDE SEQUENCE</scope>
</reference>
<protein>
    <recommendedName>
        <fullName evidence="3">Ketimine reductase mu-crystallin</fullName>
        <ecNumber evidence="16">1.5.1.1</ecNumber>
        <ecNumber evidence="2">1.5.1.25</ecNumber>
    </recommendedName>
    <alternativeName>
        <fullName evidence="17">1-piperideine-2-carboxylate/1-pyrroline-2-carboxylate reductase</fullName>
    </alternativeName>
    <alternativeName>
        <fullName evidence="4">NADP-regulated thyroid-hormone-binding protein</fullName>
    </alternativeName>
</protein>
<accession>A0A1B6M1Y4</accession>
<comment type="subunit">
    <text evidence="15">Homodimer. Binds the thyroid hormone triiodothyronine (T3); T3 binding inhibits enzymatic activity.</text>
</comment>
<comment type="catalytic activity">
    <reaction evidence="7">
        <text>L-proline + NADP(+) = 1-pyrroline-2-carboxylate + NADPH + H(+)</text>
        <dbReference type="Rhea" id="RHEA:20317"/>
        <dbReference type="ChEBI" id="CHEBI:15378"/>
        <dbReference type="ChEBI" id="CHEBI:39785"/>
        <dbReference type="ChEBI" id="CHEBI:57783"/>
        <dbReference type="ChEBI" id="CHEBI:58349"/>
        <dbReference type="ChEBI" id="CHEBI:60039"/>
        <dbReference type="EC" id="1.5.1.1"/>
    </reaction>
    <physiologicalReaction direction="right-to-left" evidence="7">
        <dbReference type="Rhea" id="RHEA:20319"/>
    </physiologicalReaction>
</comment>
<evidence type="ECO:0000256" key="9">
    <source>
        <dbReference type="ARBA" id="ARBA00093227"/>
    </source>
</evidence>
<evidence type="ECO:0000256" key="10">
    <source>
        <dbReference type="ARBA" id="ARBA00093248"/>
    </source>
</evidence>
<organism evidence="18">
    <name type="scientific">Graphocephala atropunctata</name>
    <dbReference type="NCBI Taxonomy" id="36148"/>
    <lineage>
        <taxon>Eukaryota</taxon>
        <taxon>Metazoa</taxon>
        <taxon>Ecdysozoa</taxon>
        <taxon>Arthropoda</taxon>
        <taxon>Hexapoda</taxon>
        <taxon>Insecta</taxon>
        <taxon>Pterygota</taxon>
        <taxon>Neoptera</taxon>
        <taxon>Paraneoptera</taxon>
        <taxon>Hemiptera</taxon>
        <taxon>Auchenorrhyncha</taxon>
        <taxon>Membracoidea</taxon>
        <taxon>Cicadellidae</taxon>
        <taxon>Cicadellinae</taxon>
        <taxon>Cicadellini</taxon>
        <taxon>Graphocephala</taxon>
    </lineage>
</organism>
<evidence type="ECO:0000256" key="13">
    <source>
        <dbReference type="ARBA" id="ARBA00093264"/>
    </source>
</evidence>
<comment type="catalytic activity">
    <reaction evidence="9">
        <text>(S)-cystathionine ketimine + NADPH + 2 H(+) = (3R,5S)-2,3,5,6,7-pentahydro-1,4-thiazepine-3,5-dicarboxylate + NADP(+)</text>
        <dbReference type="Rhea" id="RHEA:68036"/>
        <dbReference type="ChEBI" id="CHEBI:15378"/>
        <dbReference type="ChEBI" id="CHEBI:57783"/>
        <dbReference type="ChEBI" id="CHEBI:58349"/>
        <dbReference type="ChEBI" id="CHEBI:176808"/>
        <dbReference type="ChEBI" id="CHEBI:176810"/>
    </reaction>
    <physiologicalReaction direction="left-to-right" evidence="9">
        <dbReference type="Rhea" id="RHEA:68037"/>
    </physiologicalReaction>
</comment>
<evidence type="ECO:0000256" key="2">
    <source>
        <dbReference type="ARBA" id="ARBA00012883"/>
    </source>
</evidence>
<evidence type="ECO:0000256" key="14">
    <source>
        <dbReference type="ARBA" id="ARBA00093273"/>
    </source>
</evidence>